<accession>A0A5B0RGP7</accession>
<comment type="caution">
    <text evidence="2">The sequence shown here is derived from an EMBL/GenBank/DDBJ whole genome shotgun (WGS) entry which is preliminary data.</text>
</comment>
<feature type="region of interest" description="Disordered" evidence="1">
    <location>
        <begin position="45"/>
        <end position="70"/>
    </location>
</feature>
<organism evidence="2 3">
    <name type="scientific">Puccinia graminis f. sp. tritici</name>
    <dbReference type="NCBI Taxonomy" id="56615"/>
    <lineage>
        <taxon>Eukaryota</taxon>
        <taxon>Fungi</taxon>
        <taxon>Dikarya</taxon>
        <taxon>Basidiomycota</taxon>
        <taxon>Pucciniomycotina</taxon>
        <taxon>Pucciniomycetes</taxon>
        <taxon>Pucciniales</taxon>
        <taxon>Pucciniaceae</taxon>
        <taxon>Puccinia</taxon>
    </lineage>
</organism>
<protein>
    <submittedName>
        <fullName evidence="2">Uncharacterized protein</fullName>
    </submittedName>
</protein>
<evidence type="ECO:0000256" key="1">
    <source>
        <dbReference type="SAM" id="MobiDB-lite"/>
    </source>
</evidence>
<gene>
    <name evidence="2" type="ORF">PGTUg99_023873</name>
</gene>
<sequence length="70" mass="7711">MLSERLPGCSVNVMTTRSRVWLAVAGGSSAFSQGSREAGSWLGLLHIPDQPQPDRQRQLQTKKQTNEQTS</sequence>
<dbReference type="EMBL" id="VDEP01000203">
    <property type="protein sequence ID" value="KAA1124622.1"/>
    <property type="molecule type" value="Genomic_DNA"/>
</dbReference>
<dbReference type="AlphaFoldDB" id="A0A5B0RGP7"/>
<reference evidence="2 3" key="1">
    <citation type="submission" date="2019-05" db="EMBL/GenBank/DDBJ databases">
        <title>Emergence of the Ug99 lineage of the wheat stem rust pathogen through somatic hybridization.</title>
        <authorList>
            <person name="Li F."/>
            <person name="Upadhyaya N.M."/>
            <person name="Sperschneider J."/>
            <person name="Matny O."/>
            <person name="Nguyen-Phuc H."/>
            <person name="Mago R."/>
            <person name="Raley C."/>
            <person name="Miller M.E."/>
            <person name="Silverstein K.A.T."/>
            <person name="Henningsen E."/>
            <person name="Hirsch C.D."/>
            <person name="Visser B."/>
            <person name="Pretorius Z.A."/>
            <person name="Steffenson B.J."/>
            <person name="Schwessinger B."/>
            <person name="Dodds P.N."/>
            <person name="Figueroa M."/>
        </authorList>
    </citation>
    <scope>NUCLEOTIDE SEQUENCE [LARGE SCALE GENOMIC DNA]</scope>
    <source>
        <strain evidence="2 3">Ug99</strain>
    </source>
</reference>
<name>A0A5B0RGP7_PUCGR</name>
<evidence type="ECO:0000313" key="3">
    <source>
        <dbReference type="Proteomes" id="UP000325313"/>
    </source>
</evidence>
<evidence type="ECO:0000313" key="2">
    <source>
        <dbReference type="EMBL" id="KAA1124622.1"/>
    </source>
</evidence>
<feature type="compositionally biased region" description="Polar residues" evidence="1">
    <location>
        <begin position="59"/>
        <end position="70"/>
    </location>
</feature>
<proteinExistence type="predicted"/>
<dbReference type="Proteomes" id="UP000325313">
    <property type="component" value="Unassembled WGS sequence"/>
</dbReference>